<dbReference type="PANTHER" id="PTHR43434">
    <property type="entry name" value="PHOSPHOGLYCOLATE PHOSPHATASE"/>
    <property type="match status" value="1"/>
</dbReference>
<dbReference type="GO" id="GO:0008967">
    <property type="term" value="F:phosphoglycolate phosphatase activity"/>
    <property type="evidence" value="ECO:0007669"/>
    <property type="project" value="TreeGrafter"/>
</dbReference>
<proteinExistence type="predicted"/>
<evidence type="ECO:0000313" key="2">
    <source>
        <dbReference type="Proteomes" id="UP000677913"/>
    </source>
</evidence>
<sequence>MSTVKHIVWDWNGTLFDDQDLVVAATNASLAAIGVRQRITNDQYKDLYQRPMEDFYAALIGFAVSPAQWPVLDAAFGEHYLSHMRECGLSADALAAMDAWSPRTQSLLSMFGHEDLLRLTGEMELHGRFHRIDGRPAELDFGPKAKYLVQHLEQLRAHEPALTADQVALIGDCADDAYAAFHVGARAVLYTGGSSSRTVLEQVGVPVVDSLSEAVALLAQH</sequence>
<dbReference type="InterPro" id="IPR050155">
    <property type="entry name" value="HAD-like_hydrolase_sf"/>
</dbReference>
<dbReference type="InterPro" id="IPR023198">
    <property type="entry name" value="PGP-like_dom2"/>
</dbReference>
<dbReference type="InterPro" id="IPR036412">
    <property type="entry name" value="HAD-like_sf"/>
</dbReference>
<dbReference type="Gene3D" id="3.40.50.1000">
    <property type="entry name" value="HAD superfamily/HAD-like"/>
    <property type="match status" value="1"/>
</dbReference>
<dbReference type="GO" id="GO:0006281">
    <property type="term" value="P:DNA repair"/>
    <property type="evidence" value="ECO:0007669"/>
    <property type="project" value="TreeGrafter"/>
</dbReference>
<dbReference type="PANTHER" id="PTHR43434:SF1">
    <property type="entry name" value="PHOSPHOGLYCOLATE PHOSPHATASE"/>
    <property type="match status" value="1"/>
</dbReference>
<dbReference type="EMBL" id="JAGSXH010000016">
    <property type="protein sequence ID" value="MBS2962839.1"/>
    <property type="molecule type" value="Genomic_DNA"/>
</dbReference>
<comment type="caution">
    <text evidence="1">The sequence shown here is derived from an EMBL/GenBank/DDBJ whole genome shotgun (WGS) entry which is preliminary data.</text>
</comment>
<evidence type="ECO:0000313" key="1">
    <source>
        <dbReference type="EMBL" id="MBS2962839.1"/>
    </source>
</evidence>
<name>A0A8J7WNU6_9ACTN</name>
<dbReference type="GO" id="GO:0005829">
    <property type="term" value="C:cytosol"/>
    <property type="evidence" value="ECO:0007669"/>
    <property type="project" value="TreeGrafter"/>
</dbReference>
<dbReference type="AlphaFoldDB" id="A0A8J7WNU6"/>
<dbReference type="Pfam" id="PF13242">
    <property type="entry name" value="Hydrolase_like"/>
    <property type="match status" value="1"/>
</dbReference>
<dbReference type="RefSeq" id="WP_211465943.1">
    <property type="nucleotide sequence ID" value="NZ_JAGSXH010000016.1"/>
</dbReference>
<keyword evidence="2" id="KW-1185">Reference proteome</keyword>
<dbReference type="Proteomes" id="UP000677913">
    <property type="component" value="Unassembled WGS sequence"/>
</dbReference>
<dbReference type="SUPFAM" id="SSF56784">
    <property type="entry name" value="HAD-like"/>
    <property type="match status" value="1"/>
</dbReference>
<dbReference type="Gene3D" id="1.10.150.240">
    <property type="entry name" value="Putative phosphatase, domain 2"/>
    <property type="match status" value="1"/>
</dbReference>
<protein>
    <submittedName>
        <fullName evidence="1">HAD family hydrolase</fullName>
    </submittedName>
</protein>
<keyword evidence="1" id="KW-0378">Hydrolase</keyword>
<reference evidence="1" key="1">
    <citation type="submission" date="2021-04" db="EMBL/GenBank/DDBJ databases">
        <title>Genome based classification of Actinospica acidithermotolerans sp. nov., an actinobacterium isolated from an Indonesian hot spring.</title>
        <authorList>
            <person name="Kusuma A.B."/>
            <person name="Putra K.E."/>
            <person name="Nafisah S."/>
            <person name="Loh J."/>
            <person name="Nouioui I."/>
            <person name="Goodfellow M."/>
        </authorList>
    </citation>
    <scope>NUCLEOTIDE SEQUENCE</scope>
    <source>
        <strain evidence="1">DSM 45618</strain>
    </source>
</reference>
<accession>A0A8J7WNU6</accession>
<gene>
    <name evidence="1" type="ORF">KGA66_07285</name>
</gene>
<organism evidence="1 2">
    <name type="scientific">Actinocrinis puniceicyclus</name>
    <dbReference type="NCBI Taxonomy" id="977794"/>
    <lineage>
        <taxon>Bacteria</taxon>
        <taxon>Bacillati</taxon>
        <taxon>Actinomycetota</taxon>
        <taxon>Actinomycetes</taxon>
        <taxon>Catenulisporales</taxon>
        <taxon>Actinospicaceae</taxon>
        <taxon>Actinocrinis</taxon>
    </lineage>
</organism>
<dbReference type="InterPro" id="IPR023214">
    <property type="entry name" value="HAD_sf"/>
</dbReference>